<dbReference type="GO" id="GO:0046872">
    <property type="term" value="F:metal ion binding"/>
    <property type="evidence" value="ECO:0007669"/>
    <property type="project" value="UniProtKB-KW"/>
</dbReference>
<protein>
    <submittedName>
        <fullName evidence="10">Arabinose-5-phosphate isomerase</fullName>
    </submittedName>
</protein>
<keyword evidence="5" id="KW-0862">Zinc</keyword>
<proteinExistence type="inferred from homology"/>
<dbReference type="CDD" id="cd05014">
    <property type="entry name" value="SIS_Kpsf"/>
    <property type="match status" value="1"/>
</dbReference>
<dbReference type="InterPro" id="IPR001347">
    <property type="entry name" value="SIS_dom"/>
</dbReference>
<evidence type="ECO:0000313" key="10">
    <source>
        <dbReference type="EMBL" id="APF18748.1"/>
    </source>
</evidence>
<dbReference type="PIRSF" id="PIRSF004692">
    <property type="entry name" value="KdsD_KpsF"/>
    <property type="match status" value="1"/>
</dbReference>
<dbReference type="PROSITE" id="PS51464">
    <property type="entry name" value="SIS"/>
    <property type="match status" value="1"/>
</dbReference>
<sequence length="325" mass="35692">MKMNNNRIIEIGKKVIQIEKQSLAALEERINENFAQAVQVILDCKGRVIVTGMGKSGAIGRKISSTLASTGTTSAFLHPAEGIHGDLGMVHRDDVIIAISKSGETVELVNLLPSFRRLDVPVIAMTANKKSTLARYAKVWLDISVKEEACPNDLAPTASTTVTLALGDALAIALLEARGFSAEDFALLHPGGTLGKKLLMRVSDLMESGDRLPFCFQEDIMQKAIMEMAHKRGICPVVDHQMHLKGVITTGDLNRLIEKTEQIFHIPVTDVMNPNPKYIHKDDLATIAYKEMEKFRIIALPVLDEKEKLVGVVHLHDLMQEGITA</sequence>
<dbReference type="InterPro" id="IPR000644">
    <property type="entry name" value="CBS_dom"/>
</dbReference>
<keyword evidence="10" id="KW-0413">Isomerase</keyword>
<dbReference type="SUPFAM" id="SSF53697">
    <property type="entry name" value="SIS domain"/>
    <property type="match status" value="1"/>
</dbReference>
<evidence type="ECO:0000259" key="8">
    <source>
        <dbReference type="PROSITE" id="PS51371"/>
    </source>
</evidence>
<feature type="site" description="Catalytically relevant" evidence="6">
    <location>
        <position position="148"/>
    </location>
</feature>
<evidence type="ECO:0000256" key="4">
    <source>
        <dbReference type="PIRNR" id="PIRNR004692"/>
    </source>
</evidence>
<comment type="similarity">
    <text evidence="1 4">Belongs to the SIS family. GutQ/KpsF subfamily.</text>
</comment>
<feature type="domain" description="SIS" evidence="9">
    <location>
        <begin position="37"/>
        <end position="180"/>
    </location>
</feature>
<evidence type="ECO:0000256" key="2">
    <source>
        <dbReference type="ARBA" id="ARBA00022737"/>
    </source>
</evidence>
<dbReference type="InterPro" id="IPR050986">
    <property type="entry name" value="GutQ/KpsF_isomerases"/>
</dbReference>
<evidence type="ECO:0000313" key="11">
    <source>
        <dbReference type="Proteomes" id="UP000183868"/>
    </source>
</evidence>
<dbReference type="Pfam" id="PF00571">
    <property type="entry name" value="CBS"/>
    <property type="match status" value="2"/>
</dbReference>
<dbReference type="InterPro" id="IPR046348">
    <property type="entry name" value="SIS_dom_sf"/>
</dbReference>
<name>A0A1J1C8M3_CALAY</name>
<dbReference type="KEGG" id="caby:Cabys_1999"/>
<feature type="site" description="Catalytically relevant" evidence="6">
    <location>
        <position position="55"/>
    </location>
</feature>
<feature type="domain" description="CBS" evidence="8">
    <location>
        <begin position="272"/>
        <end position="325"/>
    </location>
</feature>
<dbReference type="NCBIfam" id="TIGR00393">
    <property type="entry name" value="kpsF"/>
    <property type="match status" value="1"/>
</dbReference>
<evidence type="ECO:0000256" key="6">
    <source>
        <dbReference type="PIRSR" id="PIRSR004692-3"/>
    </source>
</evidence>
<feature type="site" description="Catalytically relevant" evidence="6">
    <location>
        <position position="107"/>
    </location>
</feature>
<keyword evidence="2" id="KW-0677">Repeat</keyword>
<dbReference type="Gene3D" id="3.10.580.10">
    <property type="entry name" value="CBS-domain"/>
    <property type="match status" value="1"/>
</dbReference>
<dbReference type="AlphaFoldDB" id="A0A1J1C8M3"/>
<dbReference type="InterPro" id="IPR004800">
    <property type="entry name" value="KdsD/KpsF-type"/>
</dbReference>
<dbReference type="EMBL" id="CP018099">
    <property type="protein sequence ID" value="APF18748.1"/>
    <property type="molecule type" value="Genomic_DNA"/>
</dbReference>
<dbReference type="CDD" id="cd04604">
    <property type="entry name" value="CBS_pair_SIS_assoc"/>
    <property type="match status" value="1"/>
</dbReference>
<dbReference type="GO" id="GO:1901135">
    <property type="term" value="P:carbohydrate derivative metabolic process"/>
    <property type="evidence" value="ECO:0007669"/>
    <property type="project" value="InterPro"/>
</dbReference>
<dbReference type="Pfam" id="PF01380">
    <property type="entry name" value="SIS"/>
    <property type="match status" value="1"/>
</dbReference>
<evidence type="ECO:0000256" key="7">
    <source>
        <dbReference type="PROSITE-ProRule" id="PRU00703"/>
    </source>
</evidence>
<dbReference type="FunFam" id="3.40.50.10490:FF:000011">
    <property type="entry name" value="Arabinose 5-phosphate isomerase"/>
    <property type="match status" value="1"/>
</dbReference>
<feature type="binding site" evidence="5">
    <location>
        <position position="78"/>
    </location>
    <ligand>
        <name>Zn(2+)</name>
        <dbReference type="ChEBI" id="CHEBI:29105"/>
    </ligand>
</feature>
<evidence type="ECO:0000256" key="1">
    <source>
        <dbReference type="ARBA" id="ARBA00008165"/>
    </source>
</evidence>
<dbReference type="GO" id="GO:0005975">
    <property type="term" value="P:carbohydrate metabolic process"/>
    <property type="evidence" value="ECO:0007669"/>
    <property type="project" value="InterPro"/>
</dbReference>
<gene>
    <name evidence="10" type="ORF">Cabys_1999</name>
</gene>
<dbReference type="Proteomes" id="UP000183868">
    <property type="component" value="Chromosome"/>
</dbReference>
<dbReference type="GO" id="GO:0019146">
    <property type="term" value="F:arabinose-5-phosphate isomerase activity"/>
    <property type="evidence" value="ECO:0007669"/>
    <property type="project" value="UniProtKB-ARBA"/>
</dbReference>
<evidence type="ECO:0000256" key="5">
    <source>
        <dbReference type="PIRSR" id="PIRSR004692-2"/>
    </source>
</evidence>
<dbReference type="InterPro" id="IPR046342">
    <property type="entry name" value="CBS_dom_sf"/>
</dbReference>
<dbReference type="GO" id="GO:0097367">
    <property type="term" value="F:carbohydrate derivative binding"/>
    <property type="evidence" value="ECO:0007669"/>
    <property type="project" value="InterPro"/>
</dbReference>
<evidence type="ECO:0000256" key="3">
    <source>
        <dbReference type="ARBA" id="ARBA00023122"/>
    </source>
</evidence>
<evidence type="ECO:0000259" key="9">
    <source>
        <dbReference type="PROSITE" id="PS51464"/>
    </source>
</evidence>
<dbReference type="InterPro" id="IPR035474">
    <property type="entry name" value="SIS_Kpsf"/>
</dbReference>
<dbReference type="PANTHER" id="PTHR42745">
    <property type="match status" value="1"/>
</dbReference>
<dbReference type="PANTHER" id="PTHR42745:SF1">
    <property type="entry name" value="ARABINOSE 5-PHOSPHATE ISOMERASE KDSD"/>
    <property type="match status" value="1"/>
</dbReference>
<organism evidence="10 11">
    <name type="scientific">Caldithrix abyssi DSM 13497</name>
    <dbReference type="NCBI Taxonomy" id="880073"/>
    <lineage>
        <taxon>Bacteria</taxon>
        <taxon>Pseudomonadati</taxon>
        <taxon>Calditrichota</taxon>
        <taxon>Calditrichia</taxon>
        <taxon>Calditrichales</taxon>
        <taxon>Calditrichaceae</taxon>
        <taxon>Caldithrix</taxon>
    </lineage>
</organism>
<dbReference type="PROSITE" id="PS51371">
    <property type="entry name" value="CBS"/>
    <property type="match status" value="1"/>
</dbReference>
<keyword evidence="3 7" id="KW-0129">CBS domain</keyword>
<dbReference type="SMART" id="SM00116">
    <property type="entry name" value="CBS"/>
    <property type="match status" value="2"/>
</dbReference>
<dbReference type="Gene3D" id="3.40.50.10490">
    <property type="entry name" value="Glucose-6-phosphate isomerase like protein, domain 1"/>
    <property type="match status" value="1"/>
</dbReference>
<feature type="site" description="Catalytically relevant" evidence="6">
    <location>
        <position position="189"/>
    </location>
</feature>
<accession>A0A1J1C8M3</accession>
<reference evidence="10 11" key="1">
    <citation type="submission" date="2016-11" db="EMBL/GenBank/DDBJ databases">
        <title>Genomic analysis of Caldithrix abyssi and proposal of a novel bacterial phylum Caldithrichaeota.</title>
        <authorList>
            <person name="Kublanov I."/>
            <person name="Sigalova O."/>
            <person name="Gavrilov S."/>
            <person name="Lebedinsky A."/>
            <person name="Ivanova N."/>
            <person name="Daum C."/>
            <person name="Reddy T."/>
            <person name="Klenk H.P."/>
            <person name="Goker M."/>
            <person name="Reva O."/>
            <person name="Miroshnichenko M."/>
            <person name="Kyprides N."/>
            <person name="Woyke T."/>
            <person name="Gelfand M."/>
        </authorList>
    </citation>
    <scope>NUCLEOTIDE SEQUENCE [LARGE SCALE GENOMIC DNA]</scope>
    <source>
        <strain evidence="10 11">LF13</strain>
    </source>
</reference>
<keyword evidence="5" id="KW-0479">Metal-binding</keyword>